<accession>A0A835J7Y8</accession>
<evidence type="ECO:0000313" key="2">
    <source>
        <dbReference type="EMBL" id="KAF9664666.1"/>
    </source>
</evidence>
<evidence type="ECO:0000256" key="1">
    <source>
        <dbReference type="SAM" id="Coils"/>
    </source>
</evidence>
<organism evidence="2 3">
    <name type="scientific">Salix dunnii</name>
    <dbReference type="NCBI Taxonomy" id="1413687"/>
    <lineage>
        <taxon>Eukaryota</taxon>
        <taxon>Viridiplantae</taxon>
        <taxon>Streptophyta</taxon>
        <taxon>Embryophyta</taxon>
        <taxon>Tracheophyta</taxon>
        <taxon>Spermatophyta</taxon>
        <taxon>Magnoliopsida</taxon>
        <taxon>eudicotyledons</taxon>
        <taxon>Gunneridae</taxon>
        <taxon>Pentapetalae</taxon>
        <taxon>rosids</taxon>
        <taxon>fabids</taxon>
        <taxon>Malpighiales</taxon>
        <taxon>Salicaceae</taxon>
        <taxon>Saliceae</taxon>
        <taxon>Salix</taxon>
    </lineage>
</organism>
<evidence type="ECO:0000313" key="3">
    <source>
        <dbReference type="Proteomes" id="UP000657918"/>
    </source>
</evidence>
<proteinExistence type="predicted"/>
<keyword evidence="1" id="KW-0175">Coiled coil</keyword>
<reference evidence="2 3" key="1">
    <citation type="submission" date="2020-10" db="EMBL/GenBank/DDBJ databases">
        <title>Plant Genome Project.</title>
        <authorList>
            <person name="Zhang R.-G."/>
        </authorList>
    </citation>
    <scope>NUCLEOTIDE SEQUENCE [LARGE SCALE GENOMIC DNA]</scope>
    <source>
        <strain evidence="2">FAFU-HL-1</strain>
        <tissue evidence="2">Leaf</tissue>
    </source>
</reference>
<name>A0A835J7Y8_9ROSI</name>
<comment type="caution">
    <text evidence="2">The sequence shown here is derived from an EMBL/GenBank/DDBJ whole genome shotgun (WGS) entry which is preliminary data.</text>
</comment>
<dbReference type="Proteomes" id="UP000657918">
    <property type="component" value="Chromosome 16"/>
</dbReference>
<dbReference type="AlphaFoldDB" id="A0A835J7Y8"/>
<dbReference type="EMBL" id="JADGMS010000016">
    <property type="protein sequence ID" value="KAF9664666.1"/>
    <property type="molecule type" value="Genomic_DNA"/>
</dbReference>
<dbReference type="OrthoDB" id="1926966at2759"/>
<gene>
    <name evidence="2" type="ORF">SADUNF_Sadunf16G0042000</name>
</gene>
<protein>
    <submittedName>
        <fullName evidence="2">Uncharacterized protein</fullName>
    </submittedName>
</protein>
<dbReference type="PANTHER" id="PTHR34285:SF3">
    <property type="entry name" value="OS08G0510800 PROTEIN"/>
    <property type="match status" value="1"/>
</dbReference>
<keyword evidence="3" id="KW-1185">Reference proteome</keyword>
<feature type="coiled-coil region" evidence="1">
    <location>
        <begin position="283"/>
        <end position="310"/>
    </location>
</feature>
<sequence length="325" mass="34938">MKASLKFREERNPLFRTKVPLNILGLPFQSGIISGESKELSLNLSTFFQSGPSVKISYRPNDTWNPFSLVIKTGTGHFGSPVSSSMIMSAEFNLLSKGNSNLKPSFMLHFKPQFGDFSIKKSQSSTHASHLMGSIQSSGASSDDDGGSIEAVEAATPIPGVVNDVFCGKRITVLPPVMASAVAGVFSGVEIAAKTMLPVRSKAVVSFRWGVRVPAEIKSGGGGASTTGINFRKIPFFVMNKIGIEQVDGEDERSKKEGTAEKVGMDLGDAEVVEACLGVKRQLEVLQSENRHLKKAVEELSEEMKLLVGDLKPGKYERNGIKSPG</sequence>
<dbReference type="PANTHER" id="PTHR34285">
    <property type="entry name" value="OS08G0510800 PROTEIN"/>
    <property type="match status" value="1"/>
</dbReference>